<dbReference type="AlphaFoldDB" id="A0A3N4HQW7"/>
<name>A0A3N4HQW7_ASCIM</name>
<evidence type="ECO:0000313" key="2">
    <source>
        <dbReference type="Proteomes" id="UP000275078"/>
    </source>
</evidence>
<accession>A0A3N4HQW7</accession>
<reference evidence="1 2" key="1">
    <citation type="journal article" date="2018" name="Nat. Ecol. Evol.">
        <title>Pezizomycetes genomes reveal the molecular basis of ectomycorrhizal truffle lifestyle.</title>
        <authorList>
            <person name="Murat C."/>
            <person name="Payen T."/>
            <person name="Noel B."/>
            <person name="Kuo A."/>
            <person name="Morin E."/>
            <person name="Chen J."/>
            <person name="Kohler A."/>
            <person name="Krizsan K."/>
            <person name="Balestrini R."/>
            <person name="Da Silva C."/>
            <person name="Montanini B."/>
            <person name="Hainaut M."/>
            <person name="Levati E."/>
            <person name="Barry K.W."/>
            <person name="Belfiori B."/>
            <person name="Cichocki N."/>
            <person name="Clum A."/>
            <person name="Dockter R.B."/>
            <person name="Fauchery L."/>
            <person name="Guy J."/>
            <person name="Iotti M."/>
            <person name="Le Tacon F."/>
            <person name="Lindquist E.A."/>
            <person name="Lipzen A."/>
            <person name="Malagnac F."/>
            <person name="Mello A."/>
            <person name="Molinier V."/>
            <person name="Miyauchi S."/>
            <person name="Poulain J."/>
            <person name="Riccioni C."/>
            <person name="Rubini A."/>
            <person name="Sitrit Y."/>
            <person name="Splivallo R."/>
            <person name="Traeger S."/>
            <person name="Wang M."/>
            <person name="Zifcakova L."/>
            <person name="Wipf D."/>
            <person name="Zambonelli A."/>
            <person name="Paolocci F."/>
            <person name="Nowrousian M."/>
            <person name="Ottonello S."/>
            <person name="Baldrian P."/>
            <person name="Spatafora J.W."/>
            <person name="Henrissat B."/>
            <person name="Nagy L.G."/>
            <person name="Aury J.M."/>
            <person name="Wincker P."/>
            <person name="Grigoriev I.V."/>
            <person name="Bonfante P."/>
            <person name="Martin F.M."/>
        </authorList>
    </citation>
    <scope>NUCLEOTIDE SEQUENCE [LARGE SCALE GENOMIC DNA]</scope>
    <source>
        <strain evidence="1 2">RN42</strain>
    </source>
</reference>
<proteinExistence type="predicted"/>
<sequence length="488" mass="55016">MGTPTDKVTLATLPTDILFEIFSRSGGSQNARALGNTSSRLHSFYITNHVHIHTAIAKREFSANLLSVLRAGDPTLMHPRTAAFLANCACAVGGGKTFEILKKRFNGDTFKVAERFPYYWLPGVGNWRPIGKDVYEKLIYDAFYALWGPFMQLFPFSDRIWAKASSQYAKNSNKTSTELAPEVPCDACNLANKPAGHRCLWHESQCLDELLLSQFAIRCIADTLTKRQFTTPELWDAFLTWTKLYTTSLYPLPPVPGTENCRKDCKTCESLFVPSGGHHIWDHTPLEKLTKRQIDALRHVEDALKENENCCPFLYPYQPAKVGPTQNTLGKTFTPYWDGLSEFTKLDAKTGRLVSIRAARRKLFDSDRFKAYSAREIEVPLQTGGTQTKFIVVDENEWDHVQWQRNEIERRHRGEAPRDRMQEMLSTDDGKQEAKSMIYELIRAVSTGGRLPTGTSMAGLSQAQKMSVINGAMTHLGLAPSDFPELGF</sequence>
<protein>
    <submittedName>
        <fullName evidence="1">Uncharacterized protein</fullName>
    </submittedName>
</protein>
<gene>
    <name evidence="1" type="ORF">BJ508DRAFT_418607</name>
</gene>
<keyword evidence="2" id="KW-1185">Reference proteome</keyword>
<dbReference type="EMBL" id="ML119789">
    <property type="protein sequence ID" value="RPA74451.1"/>
    <property type="molecule type" value="Genomic_DNA"/>
</dbReference>
<dbReference type="Proteomes" id="UP000275078">
    <property type="component" value="Unassembled WGS sequence"/>
</dbReference>
<evidence type="ECO:0000313" key="1">
    <source>
        <dbReference type="EMBL" id="RPA74451.1"/>
    </source>
</evidence>
<organism evidence="1 2">
    <name type="scientific">Ascobolus immersus RN42</name>
    <dbReference type="NCBI Taxonomy" id="1160509"/>
    <lineage>
        <taxon>Eukaryota</taxon>
        <taxon>Fungi</taxon>
        <taxon>Dikarya</taxon>
        <taxon>Ascomycota</taxon>
        <taxon>Pezizomycotina</taxon>
        <taxon>Pezizomycetes</taxon>
        <taxon>Pezizales</taxon>
        <taxon>Ascobolaceae</taxon>
        <taxon>Ascobolus</taxon>
    </lineage>
</organism>